<dbReference type="Pfam" id="PF06202">
    <property type="entry name" value="GDE_C"/>
    <property type="match status" value="1"/>
</dbReference>
<dbReference type="AlphaFoldDB" id="A0A5R8KGR4"/>
<dbReference type="PANTHER" id="PTHR46521">
    <property type="entry name" value="SUCROSE-PHOSPHATASE 2-RELATED"/>
    <property type="match status" value="1"/>
</dbReference>
<evidence type="ECO:0000259" key="3">
    <source>
        <dbReference type="Pfam" id="PF06202"/>
    </source>
</evidence>
<dbReference type="SFLD" id="SFLDS00003">
    <property type="entry name" value="Haloacid_Dehalogenase"/>
    <property type="match status" value="1"/>
</dbReference>
<dbReference type="GO" id="GO:0016791">
    <property type="term" value="F:phosphatase activity"/>
    <property type="evidence" value="ECO:0007669"/>
    <property type="project" value="UniProtKB-ARBA"/>
</dbReference>
<evidence type="ECO:0000259" key="2">
    <source>
        <dbReference type="Pfam" id="PF05116"/>
    </source>
</evidence>
<gene>
    <name evidence="4" type="ORF">FEM03_07880</name>
</gene>
<sequence length="688" mass="76897">MAILNQIRVFSSDLDGTLVGKPDSSADFTCTWKGLGESRPLLVYNTGRLLSDARRTVKEAQLPEPDYYITGVGTVIYEVKAKMVLHEFSSILSEEWDRDRVEEIVSGFGKLKLEKQPEHFQHDWKSSWFWRDATPEDLEGLTEALREEGLSVQVVYSSARDLDVLPKPANKGNSLRWLCRKLGVKPAELLVAGDTGNDISMFQLPGVRGIVVENAEPELLGAVLNTDAYVAKGSCAAGVLAGLLHFEVIDAVVACDVPLEGQAHDPEIVRLFDVAADTQGDETAFLKLAYSKALESLDRCVTPVGFSACSIGDNDVTGTDENYNSVWGRDGSMAIVGSLAVPGDRYRDCQRATLRTLLTHLAPSGQVPANVHIRTGIPDYSGVGGIAAIDSGMWAIIALFEFVAKTDEMKFLREFREAASRIMLWLEAHDSNQDGLLEIPEAGDWMDLFNRSYNVLYDEVLWYRATIAYGRIHELLGDRDTASTYLLRAERVKRAILKRFWPSTSAPVAESGASFAEVQRAIGDSRYLLAQVTPFSFDWRCDVIANVMAFLNNVIDVKRAKTVFRYVWGVGANMPYPVRNLYPVVHAGDPDWRSYYTVNLLNLPHHYHNGGIWGWCGGHWVRFIHRLGLRDIARQELVKLAELNRQGVTFEWEFNEWCHGETGRPMGKAFQAWSASEFLAAYHEVMDD</sequence>
<protein>
    <submittedName>
        <fullName evidence="4">HAD-IIB family hydrolase</fullName>
    </submittedName>
</protein>
<dbReference type="SUPFAM" id="SSF56784">
    <property type="entry name" value="HAD-like"/>
    <property type="match status" value="1"/>
</dbReference>
<dbReference type="InterPro" id="IPR006380">
    <property type="entry name" value="SPP-like_dom"/>
</dbReference>
<organism evidence="4 5">
    <name type="scientific">Phragmitibacter flavus</name>
    <dbReference type="NCBI Taxonomy" id="2576071"/>
    <lineage>
        <taxon>Bacteria</taxon>
        <taxon>Pseudomonadati</taxon>
        <taxon>Verrucomicrobiota</taxon>
        <taxon>Verrucomicrobiia</taxon>
        <taxon>Verrucomicrobiales</taxon>
        <taxon>Verrucomicrobiaceae</taxon>
        <taxon>Phragmitibacter</taxon>
    </lineage>
</organism>
<dbReference type="InterPro" id="IPR036412">
    <property type="entry name" value="HAD-like_sf"/>
</dbReference>
<name>A0A5R8KGR4_9BACT</name>
<dbReference type="InterPro" id="IPR051518">
    <property type="entry name" value="Sucrose_Phosphatase"/>
</dbReference>
<dbReference type="Gene3D" id="3.40.50.1000">
    <property type="entry name" value="HAD superfamily/HAD-like"/>
    <property type="match status" value="1"/>
</dbReference>
<dbReference type="NCBIfam" id="TIGR01484">
    <property type="entry name" value="HAD-SF-IIB"/>
    <property type="match status" value="1"/>
</dbReference>
<dbReference type="Gene3D" id="3.90.1070.10">
    <property type="match status" value="1"/>
</dbReference>
<dbReference type="PANTHER" id="PTHR46521:SF4">
    <property type="entry name" value="SUCROSE-PHOSPHATASE 2-RELATED"/>
    <property type="match status" value="1"/>
</dbReference>
<dbReference type="SFLD" id="SFLDG01140">
    <property type="entry name" value="C2.B:_Phosphomannomutase_and_P"/>
    <property type="match status" value="1"/>
</dbReference>
<dbReference type="InterPro" id="IPR012341">
    <property type="entry name" value="6hp_glycosidase-like_sf"/>
</dbReference>
<dbReference type="EMBL" id="VAUV01000005">
    <property type="protein sequence ID" value="TLD71437.1"/>
    <property type="molecule type" value="Genomic_DNA"/>
</dbReference>
<dbReference type="InterPro" id="IPR032790">
    <property type="entry name" value="GDE_C"/>
</dbReference>
<dbReference type="Gene3D" id="1.50.10.10">
    <property type="match status" value="1"/>
</dbReference>
<dbReference type="GO" id="GO:0005975">
    <property type="term" value="P:carbohydrate metabolic process"/>
    <property type="evidence" value="ECO:0007669"/>
    <property type="project" value="InterPro"/>
</dbReference>
<feature type="domain" description="Sucrose phosphatase-like" evidence="2">
    <location>
        <begin position="8"/>
        <end position="247"/>
    </location>
</feature>
<evidence type="ECO:0000313" key="4">
    <source>
        <dbReference type="EMBL" id="TLD71437.1"/>
    </source>
</evidence>
<dbReference type="SFLD" id="SFLDG01141">
    <property type="entry name" value="C2.B.1:_Sucrose_Phosphatase_Li"/>
    <property type="match status" value="1"/>
</dbReference>
<dbReference type="SUPFAM" id="SSF48208">
    <property type="entry name" value="Six-hairpin glycosidases"/>
    <property type="match status" value="1"/>
</dbReference>
<feature type="domain" description="Glycogen debranching enzyme C-terminal" evidence="3">
    <location>
        <begin position="323"/>
        <end position="679"/>
    </location>
</feature>
<dbReference type="InterPro" id="IPR008928">
    <property type="entry name" value="6-hairpin_glycosidase_sf"/>
</dbReference>
<evidence type="ECO:0000256" key="1">
    <source>
        <dbReference type="ARBA" id="ARBA00022801"/>
    </source>
</evidence>
<keyword evidence="1 4" id="KW-0378">Hydrolase</keyword>
<reference evidence="4 5" key="1">
    <citation type="submission" date="2019-05" db="EMBL/GenBank/DDBJ databases">
        <title>Verrucobacter flavum gen. nov., sp. nov. a new member of the family Verrucomicrobiaceae.</title>
        <authorList>
            <person name="Szuroczki S."/>
            <person name="Abbaszade G."/>
            <person name="Szabo A."/>
            <person name="Felfoldi T."/>
            <person name="Schumann P."/>
            <person name="Boka K."/>
            <person name="Keki Z."/>
            <person name="Toumi M."/>
            <person name="Toth E."/>
        </authorList>
    </citation>
    <scope>NUCLEOTIDE SEQUENCE [LARGE SCALE GENOMIC DNA]</scope>
    <source>
        <strain evidence="4 5">MG-N-17</strain>
    </source>
</reference>
<dbReference type="RefSeq" id="WP_138085650.1">
    <property type="nucleotide sequence ID" value="NZ_VAUV01000005.1"/>
</dbReference>
<keyword evidence="5" id="KW-1185">Reference proteome</keyword>
<comment type="caution">
    <text evidence="4">The sequence shown here is derived from an EMBL/GenBank/DDBJ whole genome shotgun (WGS) entry which is preliminary data.</text>
</comment>
<dbReference type="OrthoDB" id="9763537at2"/>
<dbReference type="InterPro" id="IPR006379">
    <property type="entry name" value="HAD-SF_hydro_IIB"/>
</dbReference>
<dbReference type="Pfam" id="PF05116">
    <property type="entry name" value="S6PP"/>
    <property type="match status" value="1"/>
</dbReference>
<dbReference type="NCBIfam" id="TIGR01482">
    <property type="entry name" value="SPP-subfamily"/>
    <property type="match status" value="1"/>
</dbReference>
<accession>A0A5R8KGR4</accession>
<proteinExistence type="predicted"/>
<dbReference type="InterPro" id="IPR023214">
    <property type="entry name" value="HAD_sf"/>
</dbReference>
<evidence type="ECO:0000313" key="5">
    <source>
        <dbReference type="Proteomes" id="UP000306196"/>
    </source>
</evidence>
<dbReference type="Proteomes" id="UP000306196">
    <property type="component" value="Unassembled WGS sequence"/>
</dbReference>